<dbReference type="CDD" id="cd01392">
    <property type="entry name" value="HTH_LacI"/>
    <property type="match status" value="1"/>
</dbReference>
<dbReference type="Proteomes" id="UP000321089">
    <property type="component" value="Unassembled WGS sequence"/>
</dbReference>
<dbReference type="SUPFAM" id="SSF53822">
    <property type="entry name" value="Periplasmic binding protein-like I"/>
    <property type="match status" value="1"/>
</dbReference>
<evidence type="ECO:0000256" key="3">
    <source>
        <dbReference type="ARBA" id="ARBA00023163"/>
    </source>
</evidence>
<dbReference type="InterPro" id="IPR001761">
    <property type="entry name" value="Peripla_BP/Lac1_sug-bd_dom"/>
</dbReference>
<dbReference type="Gene3D" id="1.10.260.40">
    <property type="entry name" value="lambda repressor-like DNA-binding domains"/>
    <property type="match status" value="1"/>
</dbReference>
<accession>A0A512TSK5</accession>
<dbReference type="PROSITE" id="PS00356">
    <property type="entry name" value="HTH_LACI_1"/>
    <property type="match status" value="1"/>
</dbReference>
<dbReference type="EMBL" id="BKBC01000092">
    <property type="protein sequence ID" value="GEQ23264.1"/>
    <property type="molecule type" value="Genomic_DNA"/>
</dbReference>
<protein>
    <submittedName>
        <fullName evidence="5">Catabolite control protein A</fullName>
    </submittedName>
</protein>
<evidence type="ECO:0000256" key="2">
    <source>
        <dbReference type="ARBA" id="ARBA00023125"/>
    </source>
</evidence>
<organism evidence="5 6">
    <name type="scientific">Clostridium butyricum</name>
    <dbReference type="NCBI Taxonomy" id="1492"/>
    <lineage>
        <taxon>Bacteria</taxon>
        <taxon>Bacillati</taxon>
        <taxon>Bacillota</taxon>
        <taxon>Clostridia</taxon>
        <taxon>Eubacteriales</taxon>
        <taxon>Clostridiaceae</taxon>
        <taxon>Clostridium</taxon>
    </lineage>
</organism>
<feature type="domain" description="HTH lacI-type" evidence="4">
    <location>
        <begin position="3"/>
        <end position="57"/>
    </location>
</feature>
<dbReference type="PRINTS" id="PR00036">
    <property type="entry name" value="HTHLACI"/>
</dbReference>
<evidence type="ECO:0000313" key="6">
    <source>
        <dbReference type="Proteomes" id="UP000321089"/>
    </source>
</evidence>
<dbReference type="GO" id="GO:0003700">
    <property type="term" value="F:DNA-binding transcription factor activity"/>
    <property type="evidence" value="ECO:0007669"/>
    <property type="project" value="TreeGrafter"/>
</dbReference>
<dbReference type="PROSITE" id="PS50932">
    <property type="entry name" value="HTH_LACI_2"/>
    <property type="match status" value="1"/>
</dbReference>
<comment type="caution">
    <text evidence="5">The sequence shown here is derived from an EMBL/GenBank/DDBJ whole genome shotgun (WGS) entry which is preliminary data.</text>
</comment>
<dbReference type="PANTHER" id="PTHR30146">
    <property type="entry name" value="LACI-RELATED TRANSCRIPTIONAL REPRESSOR"/>
    <property type="match status" value="1"/>
</dbReference>
<sequence>MAKTIGDIAKEAGVSISTVSRVINNTKPVNPELRERVYEVIKKNNFKPNVLARGLITKKTNTIGVIIPDISNAVFGALTKGINSVSSKKGYTLMVCESGGEQETELKLLDVLEDKRIDGILFAGVNVSQTLVNTMKQKDYPVVLVTQEASVGSNVMNTVIHDNVQAAYDAVNFLIDNGHKKIAYLGGPKYDFSNGEKRLRGYKKALETAGIEPLDSYIIQGDFSFQFGYDGMKKLYEENRILPTAVVAGSDLIAVGAIQFMYTVGLKVPDEMSIIGFDDLEFTTYFKPELSTIRIPYFEEGEIATKELLKLMEGKKVDPVTHYVSHKIIRRSTIKSCK</sequence>
<dbReference type="SUPFAM" id="SSF47413">
    <property type="entry name" value="lambda repressor-like DNA-binding domains"/>
    <property type="match status" value="1"/>
</dbReference>
<evidence type="ECO:0000256" key="1">
    <source>
        <dbReference type="ARBA" id="ARBA00023015"/>
    </source>
</evidence>
<evidence type="ECO:0000259" key="4">
    <source>
        <dbReference type="PROSITE" id="PS50932"/>
    </source>
</evidence>
<dbReference type="GO" id="GO:0000976">
    <property type="term" value="F:transcription cis-regulatory region binding"/>
    <property type="evidence" value="ECO:0007669"/>
    <property type="project" value="TreeGrafter"/>
</dbReference>
<dbReference type="SMART" id="SM00354">
    <property type="entry name" value="HTH_LACI"/>
    <property type="match status" value="1"/>
</dbReference>
<dbReference type="Pfam" id="PF00356">
    <property type="entry name" value="LacI"/>
    <property type="match status" value="1"/>
</dbReference>
<dbReference type="RefSeq" id="WP_146869293.1">
    <property type="nucleotide sequence ID" value="NZ_BKBC01000092.1"/>
</dbReference>
<keyword evidence="1" id="KW-0805">Transcription regulation</keyword>
<dbReference type="InterPro" id="IPR010982">
    <property type="entry name" value="Lambda_DNA-bd_dom_sf"/>
</dbReference>
<keyword evidence="3" id="KW-0804">Transcription</keyword>
<dbReference type="AlphaFoldDB" id="A0A512TSK5"/>
<dbReference type="InterPro" id="IPR028082">
    <property type="entry name" value="Peripla_BP_I"/>
</dbReference>
<gene>
    <name evidence="5" type="ORF">CBU02nite_37700</name>
</gene>
<reference evidence="5 6" key="1">
    <citation type="submission" date="2019-07" db="EMBL/GenBank/DDBJ databases">
        <title>Whole genome shotgun sequence of Clostridium butyricum NBRC 3858.</title>
        <authorList>
            <person name="Hosoyama A."/>
            <person name="Uohara A."/>
            <person name="Ohji S."/>
            <person name="Ichikawa N."/>
        </authorList>
    </citation>
    <scope>NUCLEOTIDE SEQUENCE [LARGE SCALE GENOMIC DNA]</scope>
    <source>
        <strain evidence="5 6">NBRC 3858</strain>
    </source>
</reference>
<dbReference type="PANTHER" id="PTHR30146:SF109">
    <property type="entry name" value="HTH-TYPE TRANSCRIPTIONAL REGULATOR GALS"/>
    <property type="match status" value="1"/>
</dbReference>
<keyword evidence="2" id="KW-0238">DNA-binding</keyword>
<evidence type="ECO:0000313" key="5">
    <source>
        <dbReference type="EMBL" id="GEQ23264.1"/>
    </source>
</evidence>
<proteinExistence type="predicted"/>
<dbReference type="InterPro" id="IPR000843">
    <property type="entry name" value="HTH_LacI"/>
</dbReference>
<dbReference type="CDD" id="cd06267">
    <property type="entry name" value="PBP1_LacI_sugar_binding-like"/>
    <property type="match status" value="1"/>
</dbReference>
<name>A0A512TSK5_CLOBU</name>
<dbReference type="Gene3D" id="3.40.50.2300">
    <property type="match status" value="2"/>
</dbReference>
<dbReference type="Pfam" id="PF00532">
    <property type="entry name" value="Peripla_BP_1"/>
    <property type="match status" value="1"/>
</dbReference>